<reference evidence="1" key="1">
    <citation type="submission" date="2013-11" db="EMBL/GenBank/DDBJ databases">
        <title>The novel cryptic plasmid pEA68 of Erwinia amylovora strain 692 and definition of a novel family of plasmids.</title>
        <authorList>
            <person name="Ismail E."/>
            <person name="Blom J."/>
            <person name="Bultreys A."/>
            <person name="Ivanovic M."/>
            <person name="Obradovic A."/>
            <person name="Van Doorn J."/>
            <person name="Bergsma-Vlami M."/>
            <person name="Maes M."/>
            <person name="Willems A."/>
            <person name="Stockwell V."/>
            <person name="Smits T.H.M."/>
            <person name="Pulawska J."/>
        </authorList>
    </citation>
    <scope>NUCLEOTIDE SEQUENCE [LARGE SCALE GENOMIC DNA]</scope>
    <source>
        <strain evidence="1">692</strain>
        <plasmid evidence="1">pEA29</plasmid>
    </source>
</reference>
<organism evidence="1">
    <name type="scientific">Erwinia amylovora</name>
    <name type="common">Fire blight bacteria</name>
    <dbReference type="NCBI Taxonomy" id="552"/>
    <lineage>
        <taxon>Bacteria</taxon>
        <taxon>Pseudomonadati</taxon>
        <taxon>Pseudomonadota</taxon>
        <taxon>Gammaproteobacteria</taxon>
        <taxon>Enterobacterales</taxon>
        <taxon>Erwiniaceae</taxon>
        <taxon>Erwinia</taxon>
    </lineage>
</organism>
<accession>A0A0N7L012</accession>
<proteinExistence type="predicted"/>
<protein>
    <submittedName>
        <fullName evidence="1">Uncharacterized protein</fullName>
    </submittedName>
</protein>
<dbReference type="AlphaFoldDB" id="A0A0N7L012"/>
<evidence type="ECO:0000313" key="1">
    <source>
        <dbReference type="EMBL" id="CDM08134.1"/>
    </source>
</evidence>
<keyword evidence="1" id="KW-0614">Plasmid</keyword>
<dbReference type="EMBL" id="HG813239">
    <property type="protein sequence ID" value="CDM08134.1"/>
    <property type="molecule type" value="Genomic_DNA"/>
</dbReference>
<sequence>MPNSATTNMKKAKAVYRLSIPAALTQRHCALMRRAFPTETILLLLVCNIVWFEAGGKTDQYACVRYSPATIIL</sequence>
<name>A0A0N7L012_ERWAM</name>
<gene>
    <name evidence="1" type="ORF">EAMY692_p20008</name>
</gene>
<geneLocation type="plasmid" evidence="1">
    <name>pEA29</name>
</geneLocation>